<dbReference type="InterPro" id="IPR029016">
    <property type="entry name" value="GAF-like_dom_sf"/>
</dbReference>
<dbReference type="Gene3D" id="3.30.450.40">
    <property type="match status" value="1"/>
</dbReference>
<comment type="caution">
    <text evidence="2">The sequence shown here is derived from an EMBL/GenBank/DDBJ whole genome shotgun (WGS) entry which is preliminary data.</text>
</comment>
<dbReference type="InterPro" id="IPR000700">
    <property type="entry name" value="PAS-assoc_C"/>
</dbReference>
<gene>
    <name evidence="2" type="ORF">PROFUN_14230</name>
</gene>
<accession>A0A2P6N0Q7</accession>
<dbReference type="SMART" id="SM00065">
    <property type="entry name" value="GAF"/>
    <property type="match status" value="1"/>
</dbReference>
<dbReference type="PANTHER" id="PTHR43102">
    <property type="entry name" value="SLR1143 PROTEIN"/>
    <property type="match status" value="1"/>
</dbReference>
<dbReference type="EMBL" id="MDYQ01000258">
    <property type="protein sequence ID" value="PRP77546.1"/>
    <property type="molecule type" value="Genomic_DNA"/>
</dbReference>
<dbReference type="InterPro" id="IPR000014">
    <property type="entry name" value="PAS"/>
</dbReference>
<evidence type="ECO:0000313" key="2">
    <source>
        <dbReference type="EMBL" id="PRP77546.1"/>
    </source>
</evidence>
<keyword evidence="2" id="KW-0808">Transferase</keyword>
<name>A0A2P6N0Q7_9EUKA</name>
<dbReference type="SUPFAM" id="SSF55781">
    <property type="entry name" value="GAF domain-like"/>
    <property type="match status" value="1"/>
</dbReference>
<dbReference type="SMART" id="SM00086">
    <property type="entry name" value="PAC"/>
    <property type="match status" value="1"/>
</dbReference>
<evidence type="ECO:0000259" key="1">
    <source>
        <dbReference type="PROSITE" id="PS50113"/>
    </source>
</evidence>
<dbReference type="AlphaFoldDB" id="A0A2P6N0Q7"/>
<dbReference type="InterPro" id="IPR035965">
    <property type="entry name" value="PAS-like_dom_sf"/>
</dbReference>
<dbReference type="STRING" id="1890364.A0A2P6N0Q7"/>
<dbReference type="Pfam" id="PF13426">
    <property type="entry name" value="PAS_9"/>
    <property type="match status" value="1"/>
</dbReference>
<evidence type="ECO:0000313" key="3">
    <source>
        <dbReference type="Proteomes" id="UP000241769"/>
    </source>
</evidence>
<proteinExistence type="predicted"/>
<sequence>MANVPRKTSAIVIAPPKPANEAARLEALKKLNILDTEDDEVFDAMTRAVKRHLNVPIVLVSLIDENRQWFKSCIGLEISETSRDVAFCAFAILSGTKDVFVIPDAHSDERFYNNPLVTSDPYIRFYAGAPLLTREGYALGTLCVIDRTPRILKDDDLAFLQDCATVVVRAMELRAFGEGLTFQLGRAKEDVDTVMNDRGKLLNIINCFQEGFVMWNDKQQIDDLIFHQIVFFNDGFLKITGMSREQALQCAGPDVFICAETDPETARNLQRSFGSREACQVELVSQRTDGRLYWNCLSVRPIFNEENKFTNYYGTLVDHSERKAAEMQMDMISKLES</sequence>
<dbReference type="SUPFAM" id="SSF55785">
    <property type="entry name" value="PYP-like sensor domain (PAS domain)"/>
    <property type="match status" value="1"/>
</dbReference>
<dbReference type="InterPro" id="IPR001610">
    <property type="entry name" value="PAC"/>
</dbReference>
<dbReference type="NCBIfam" id="TIGR00229">
    <property type="entry name" value="sensory_box"/>
    <property type="match status" value="1"/>
</dbReference>
<feature type="domain" description="PAC" evidence="1">
    <location>
        <begin position="277"/>
        <end position="331"/>
    </location>
</feature>
<dbReference type="PROSITE" id="PS50113">
    <property type="entry name" value="PAC"/>
    <property type="match status" value="1"/>
</dbReference>
<reference evidence="2 3" key="1">
    <citation type="journal article" date="2018" name="Genome Biol. Evol.">
        <title>Multiple Roots of Fruiting Body Formation in Amoebozoa.</title>
        <authorList>
            <person name="Hillmann F."/>
            <person name="Forbes G."/>
            <person name="Novohradska S."/>
            <person name="Ferling I."/>
            <person name="Riege K."/>
            <person name="Groth M."/>
            <person name="Westermann M."/>
            <person name="Marz M."/>
            <person name="Spaller T."/>
            <person name="Winckler T."/>
            <person name="Schaap P."/>
            <person name="Glockner G."/>
        </authorList>
    </citation>
    <scope>NUCLEOTIDE SEQUENCE [LARGE SCALE GENOMIC DNA]</scope>
    <source>
        <strain evidence="2 3">Jena</strain>
    </source>
</reference>
<dbReference type="PANTHER" id="PTHR43102:SF2">
    <property type="entry name" value="GAF DOMAIN-CONTAINING PROTEIN"/>
    <property type="match status" value="1"/>
</dbReference>
<dbReference type="InterPro" id="IPR003018">
    <property type="entry name" value="GAF"/>
</dbReference>
<dbReference type="Gene3D" id="3.30.450.20">
    <property type="entry name" value="PAS domain"/>
    <property type="match status" value="1"/>
</dbReference>
<dbReference type="Pfam" id="PF01590">
    <property type="entry name" value="GAF"/>
    <property type="match status" value="1"/>
</dbReference>
<dbReference type="OrthoDB" id="303614at2759"/>
<organism evidence="2 3">
    <name type="scientific">Planoprotostelium fungivorum</name>
    <dbReference type="NCBI Taxonomy" id="1890364"/>
    <lineage>
        <taxon>Eukaryota</taxon>
        <taxon>Amoebozoa</taxon>
        <taxon>Evosea</taxon>
        <taxon>Variosea</taxon>
        <taxon>Cavosteliida</taxon>
        <taxon>Cavosteliaceae</taxon>
        <taxon>Planoprotostelium</taxon>
    </lineage>
</organism>
<dbReference type="CDD" id="cd00130">
    <property type="entry name" value="PAS"/>
    <property type="match status" value="1"/>
</dbReference>
<dbReference type="Proteomes" id="UP000241769">
    <property type="component" value="Unassembled WGS sequence"/>
</dbReference>
<keyword evidence="2" id="KW-0418">Kinase</keyword>
<keyword evidence="3" id="KW-1185">Reference proteome</keyword>
<dbReference type="InParanoid" id="A0A2P6N0Q7"/>
<dbReference type="GO" id="GO:0016301">
    <property type="term" value="F:kinase activity"/>
    <property type="evidence" value="ECO:0007669"/>
    <property type="project" value="UniProtKB-KW"/>
</dbReference>
<protein>
    <submittedName>
        <fullName evidence="2">Multi-sensor hybrid histidine kinase</fullName>
    </submittedName>
</protein>